<organism evidence="1 2">
    <name type="scientific">Leishmania utingensis</name>
    <dbReference type="NCBI Taxonomy" id="653362"/>
    <lineage>
        <taxon>Eukaryota</taxon>
        <taxon>Discoba</taxon>
        <taxon>Euglenozoa</taxon>
        <taxon>Kinetoplastea</taxon>
        <taxon>Metakinetoplastina</taxon>
        <taxon>Trypanosomatida</taxon>
        <taxon>Trypanosomatidae</taxon>
        <taxon>Leishmaniinae</taxon>
        <taxon>Leishmania</taxon>
    </lineage>
</organism>
<dbReference type="EMBL" id="JBAMZL010000029">
    <property type="protein sequence ID" value="KAL0502697.1"/>
    <property type="molecule type" value="Genomic_DNA"/>
</dbReference>
<dbReference type="Proteomes" id="UP001482455">
    <property type="component" value="Unassembled WGS sequence"/>
</dbReference>
<reference evidence="1 2" key="1">
    <citation type="submission" date="2024-02" db="EMBL/GenBank/DDBJ databases">
        <title>FIRST GENOME SEQUENCES OF Leishmania (Viannia) shawi, Leishmania (Viannia) lindenbergi AND Leishmania (Viannia) utingensis.</title>
        <authorList>
            <person name="Resadore F."/>
            <person name="Custodio M.G.F."/>
            <person name="Boite M.C."/>
            <person name="Cupolillo E."/>
            <person name="Ferreira G.E.M."/>
        </authorList>
    </citation>
    <scope>NUCLEOTIDE SEQUENCE [LARGE SCALE GENOMIC DNA]</scope>
    <source>
        <strain evidence="1 2">ITUB/BR/1977/M4964</strain>
    </source>
</reference>
<proteinExistence type="predicted"/>
<protein>
    <submittedName>
        <fullName evidence="1">Uncharacterized protein</fullName>
    </submittedName>
</protein>
<sequence length="199" mass="21387">MNPSISRRHLLLGGAAVMGRGNCDLKDRCRVRRMELCCVVRQAPLLLLPPLTRDLPGDGAVAVLSSTPEGELHFLLAPALVFSSVPSLSTAVTPSRGSSHHGEGFGDEVDGEGWRVPHAEGVVYELLDVASHEFDVKRQHRFLAATFFAGEAIHLRSRACNATVSVVRQLRVLRALCRARGAAPPHSSHHRAGILAANG</sequence>
<evidence type="ECO:0000313" key="1">
    <source>
        <dbReference type="EMBL" id="KAL0502697.1"/>
    </source>
</evidence>
<evidence type="ECO:0000313" key="2">
    <source>
        <dbReference type="Proteomes" id="UP001482455"/>
    </source>
</evidence>
<name>A0AAW3ABQ6_9TRYP</name>
<gene>
    <name evidence="1" type="ORF">Q4I30_005088</name>
</gene>
<comment type="caution">
    <text evidence="1">The sequence shown here is derived from an EMBL/GenBank/DDBJ whole genome shotgun (WGS) entry which is preliminary data.</text>
</comment>
<keyword evidence="2" id="KW-1185">Reference proteome</keyword>
<accession>A0AAW3ABQ6</accession>
<dbReference type="AlphaFoldDB" id="A0AAW3ABQ6"/>